<evidence type="ECO:0000256" key="1">
    <source>
        <dbReference type="ARBA" id="ARBA00005006"/>
    </source>
</evidence>
<evidence type="ECO:0000256" key="8">
    <source>
        <dbReference type="HAMAP-Rule" id="MF_00578"/>
    </source>
</evidence>
<dbReference type="GO" id="GO:0046872">
    <property type="term" value="F:metal ion binding"/>
    <property type="evidence" value="ECO:0007669"/>
    <property type="project" value="TreeGrafter"/>
</dbReference>
<keyword evidence="12" id="KW-1185">Reference proteome</keyword>
<evidence type="ECO:0000313" key="12">
    <source>
        <dbReference type="Proteomes" id="UP000280792"/>
    </source>
</evidence>
<dbReference type="Proteomes" id="UP000280792">
    <property type="component" value="Unassembled WGS sequence"/>
</dbReference>
<dbReference type="GO" id="GO:0006750">
    <property type="term" value="P:glutathione biosynthetic process"/>
    <property type="evidence" value="ECO:0007669"/>
    <property type="project" value="UniProtKB-UniRule"/>
</dbReference>
<keyword evidence="5 8" id="KW-0547">Nucleotide-binding</keyword>
<dbReference type="UniPathway" id="UPA00142">
    <property type="reaction ID" value="UER00209"/>
</dbReference>
<evidence type="ECO:0000256" key="6">
    <source>
        <dbReference type="ARBA" id="ARBA00022840"/>
    </source>
</evidence>
<dbReference type="PANTHER" id="PTHR38761:SF1">
    <property type="entry name" value="GLUTAMATE--CYSTEINE LIGASE"/>
    <property type="match status" value="1"/>
</dbReference>
<dbReference type="InterPro" id="IPR014746">
    <property type="entry name" value="Gln_synth/guanido_kin_cat_dom"/>
</dbReference>
<dbReference type="InterPro" id="IPR007370">
    <property type="entry name" value="Glu_cys_ligase"/>
</dbReference>
<organism evidence="11 12">
    <name type="scientific">Aestuariirhabdus litorea</name>
    <dbReference type="NCBI Taxonomy" id="2528527"/>
    <lineage>
        <taxon>Bacteria</taxon>
        <taxon>Pseudomonadati</taxon>
        <taxon>Pseudomonadota</taxon>
        <taxon>Gammaproteobacteria</taxon>
        <taxon>Oceanospirillales</taxon>
        <taxon>Aestuariirhabdaceae</taxon>
        <taxon>Aestuariirhabdus</taxon>
    </lineage>
</organism>
<keyword evidence="3 8" id="KW-0436">Ligase</keyword>
<dbReference type="NCBIfam" id="TIGR01434">
    <property type="entry name" value="glu_cys_ligase"/>
    <property type="match status" value="1"/>
</dbReference>
<dbReference type="HAMAP" id="MF_00578">
    <property type="entry name" value="Glu_cys_ligase"/>
    <property type="match status" value="1"/>
</dbReference>
<evidence type="ECO:0000256" key="4">
    <source>
        <dbReference type="ARBA" id="ARBA00022684"/>
    </source>
</evidence>
<keyword evidence="6 8" id="KW-0067">ATP-binding</keyword>
<evidence type="ECO:0000256" key="7">
    <source>
        <dbReference type="ARBA" id="ARBA00048819"/>
    </source>
</evidence>
<gene>
    <name evidence="8" type="primary">gshA</name>
    <name evidence="11" type="ORF">D0544_11330</name>
</gene>
<evidence type="ECO:0000256" key="9">
    <source>
        <dbReference type="RuleBase" id="RU004391"/>
    </source>
</evidence>
<evidence type="ECO:0000313" key="11">
    <source>
        <dbReference type="EMBL" id="RRJ82460.1"/>
    </source>
</evidence>
<dbReference type="InterPro" id="IPR006334">
    <property type="entry name" value="Glut_cys_ligase"/>
</dbReference>
<dbReference type="EMBL" id="QWEZ01000002">
    <property type="protein sequence ID" value="RRJ82460.1"/>
    <property type="molecule type" value="Genomic_DNA"/>
</dbReference>
<evidence type="ECO:0000259" key="10">
    <source>
        <dbReference type="Pfam" id="PF04262"/>
    </source>
</evidence>
<dbReference type="Pfam" id="PF04262">
    <property type="entry name" value="Glu_cys_ligase"/>
    <property type="match status" value="1"/>
</dbReference>
<comment type="caution">
    <text evidence="11">The sequence shown here is derived from an EMBL/GenBank/DDBJ whole genome shotgun (WGS) entry which is preliminary data.</text>
</comment>
<dbReference type="AlphaFoldDB" id="A0A3P3VIA8"/>
<evidence type="ECO:0000256" key="3">
    <source>
        <dbReference type="ARBA" id="ARBA00022598"/>
    </source>
</evidence>
<dbReference type="SUPFAM" id="SSF55931">
    <property type="entry name" value="Glutamine synthetase/guanido kinase"/>
    <property type="match status" value="1"/>
</dbReference>
<evidence type="ECO:0000256" key="2">
    <source>
        <dbReference type="ARBA" id="ARBA00008772"/>
    </source>
</evidence>
<keyword evidence="4 8" id="KW-0317">Glutathione biosynthesis</keyword>
<dbReference type="RefSeq" id="WP_125016207.1">
    <property type="nucleotide sequence ID" value="NZ_QWEZ01000002.1"/>
</dbReference>
<proteinExistence type="inferred from homology"/>
<protein>
    <recommendedName>
        <fullName evidence="8">Glutamate--cysteine ligase</fullName>
        <ecNumber evidence="8">6.3.2.2</ecNumber>
    </recommendedName>
    <alternativeName>
        <fullName evidence="8">Gamma-ECS</fullName>
        <shortName evidence="8">GCS</shortName>
    </alternativeName>
    <alternativeName>
        <fullName evidence="8">Gamma-glutamylcysteine synthetase</fullName>
    </alternativeName>
</protein>
<dbReference type="GO" id="GO:0004357">
    <property type="term" value="F:glutamate-cysteine ligase activity"/>
    <property type="evidence" value="ECO:0007669"/>
    <property type="project" value="UniProtKB-UniRule"/>
</dbReference>
<dbReference type="EC" id="6.3.2.2" evidence="8"/>
<feature type="domain" description="Glutamate--cysteine ligase" evidence="10">
    <location>
        <begin position="10"/>
        <end position="382"/>
    </location>
</feature>
<comment type="pathway">
    <text evidence="1 8 9">Sulfur metabolism; glutathione biosynthesis; glutathione from L-cysteine and L-glutamate: step 1/2.</text>
</comment>
<reference evidence="11 12" key="1">
    <citation type="submission" date="2018-08" db="EMBL/GenBank/DDBJ databases">
        <authorList>
            <person name="Khan S.A."/>
        </authorList>
    </citation>
    <scope>NUCLEOTIDE SEQUENCE [LARGE SCALE GENOMIC DNA]</scope>
    <source>
        <strain evidence="11 12">GTF-13</strain>
    </source>
</reference>
<dbReference type="Gene3D" id="3.30.590.20">
    <property type="match status" value="1"/>
</dbReference>
<accession>A0A3P3VIA8</accession>
<evidence type="ECO:0000256" key="5">
    <source>
        <dbReference type="ARBA" id="ARBA00022741"/>
    </source>
</evidence>
<comment type="catalytic activity">
    <reaction evidence="7 8 9">
        <text>L-cysteine + L-glutamate + ATP = gamma-L-glutamyl-L-cysteine + ADP + phosphate + H(+)</text>
        <dbReference type="Rhea" id="RHEA:13285"/>
        <dbReference type="ChEBI" id="CHEBI:15378"/>
        <dbReference type="ChEBI" id="CHEBI:29985"/>
        <dbReference type="ChEBI" id="CHEBI:30616"/>
        <dbReference type="ChEBI" id="CHEBI:35235"/>
        <dbReference type="ChEBI" id="CHEBI:43474"/>
        <dbReference type="ChEBI" id="CHEBI:58173"/>
        <dbReference type="ChEBI" id="CHEBI:456216"/>
        <dbReference type="EC" id="6.3.2.2"/>
    </reaction>
</comment>
<sequence>MPQLSQQILHLFRQPEAREQLTHILHGIEKESLRATAQASLAQTPHPRALGSTLTHPSITTDYSEALLEFITPVYERADQALEHLRQLHCYTYRHIGDEMLWVNSMPCRLEGESNIPIAYYGTSNVGRMKYVYREGLANRYNKAMQTIAGIHYNFSLPEGFWRLLQQHRGEQGSLQTYQSRGYFRLIRNFRRYSWLLIYLFGASPALSRSFLEARPNDLESLDADTLYRPWATSLRMSDLGYQSNAQSSLKVCFNGLETYTATLREAISTPYAPYQKIGLKDNEGHYRQLNTNLLQIENEYYSSIRPKRVTQSGEKPVCALTARGVEYIEVRCLDLNPFSALGISVEQCHFLDAFLLFCALADSPLIDDEECIELDRNYSRVINEGRRPGLTLSRQGQPIEVKAWALRVIEQVAGAAGLLDEANNTRAFSASLMAEKAKVEDPSLTPSAQVLAHLQNRSQSFIEFGIESALEHRASFSQCHLDEAQRAELERMAEQSLEEQRVIEEQDSIDFDTYLEHYFAQT</sequence>
<reference evidence="11 12" key="2">
    <citation type="submission" date="2018-12" db="EMBL/GenBank/DDBJ databases">
        <title>Simiduia agarivorans gen. nov., sp. nov., a marine, agarolytic bacterium isolated from shallow coastal water from Keelung, Taiwan.</title>
        <authorList>
            <person name="Shieh W.Y."/>
        </authorList>
    </citation>
    <scope>NUCLEOTIDE SEQUENCE [LARGE SCALE GENOMIC DNA]</scope>
    <source>
        <strain evidence="11 12">GTF-13</strain>
    </source>
</reference>
<dbReference type="GO" id="GO:0005829">
    <property type="term" value="C:cytosol"/>
    <property type="evidence" value="ECO:0007669"/>
    <property type="project" value="TreeGrafter"/>
</dbReference>
<dbReference type="GO" id="GO:0005524">
    <property type="term" value="F:ATP binding"/>
    <property type="evidence" value="ECO:0007669"/>
    <property type="project" value="UniProtKB-KW"/>
</dbReference>
<name>A0A3P3VIA8_9GAMM</name>
<comment type="similarity">
    <text evidence="2 8">Belongs to the glutamate--cysteine ligase type 1 family. Type 1 subfamily.</text>
</comment>
<dbReference type="PANTHER" id="PTHR38761">
    <property type="entry name" value="GLUTAMATE--CYSTEINE LIGASE"/>
    <property type="match status" value="1"/>
</dbReference>